<feature type="transmembrane region" description="Helical" evidence="1">
    <location>
        <begin position="169"/>
        <end position="191"/>
    </location>
</feature>
<dbReference type="Pfam" id="PF05940">
    <property type="entry name" value="NnrS"/>
    <property type="match status" value="1"/>
</dbReference>
<name>A0A1Z3N6Y3_BDEBC</name>
<feature type="transmembrane region" description="Helical" evidence="1">
    <location>
        <begin position="229"/>
        <end position="246"/>
    </location>
</feature>
<accession>A0A1Z3N6Y3</accession>
<evidence type="ECO:0000313" key="2">
    <source>
        <dbReference type="EMBL" id="ASD63209.1"/>
    </source>
</evidence>
<evidence type="ECO:0000256" key="1">
    <source>
        <dbReference type="SAM" id="Phobius"/>
    </source>
</evidence>
<keyword evidence="1" id="KW-0472">Membrane</keyword>
<reference evidence="2 3" key="1">
    <citation type="submission" date="2017-04" db="EMBL/GenBank/DDBJ databases">
        <title>Whole genome sequence of Bdellovibrio bacteriovorus strain SSB218315.</title>
        <authorList>
            <person name="Oyedara O."/>
            <person name="Rodriguez-Perez M.A."/>
        </authorList>
    </citation>
    <scope>NUCLEOTIDE SEQUENCE [LARGE SCALE GENOMIC DNA]</scope>
    <source>
        <strain evidence="2 3">SSB218315</strain>
    </source>
</reference>
<organism evidence="2 3">
    <name type="scientific">Bdellovibrio bacteriovorus</name>
    <dbReference type="NCBI Taxonomy" id="959"/>
    <lineage>
        <taxon>Bacteria</taxon>
        <taxon>Pseudomonadati</taxon>
        <taxon>Bdellovibrionota</taxon>
        <taxon>Bdellovibrionia</taxon>
        <taxon>Bdellovibrionales</taxon>
        <taxon>Pseudobdellovibrionaceae</taxon>
        <taxon>Bdellovibrio</taxon>
    </lineage>
</organism>
<keyword evidence="1" id="KW-0812">Transmembrane</keyword>
<feature type="transmembrane region" description="Helical" evidence="1">
    <location>
        <begin position="12"/>
        <end position="33"/>
    </location>
</feature>
<feature type="transmembrane region" description="Helical" evidence="1">
    <location>
        <begin position="75"/>
        <end position="92"/>
    </location>
</feature>
<feature type="transmembrane region" description="Helical" evidence="1">
    <location>
        <begin position="128"/>
        <end position="149"/>
    </location>
</feature>
<evidence type="ECO:0008006" key="4">
    <source>
        <dbReference type="Google" id="ProtNLM"/>
    </source>
</evidence>
<keyword evidence="1" id="KW-1133">Transmembrane helix</keyword>
<feature type="transmembrane region" description="Helical" evidence="1">
    <location>
        <begin position="284"/>
        <end position="301"/>
    </location>
</feature>
<dbReference type="AlphaFoldDB" id="A0A1Z3N6Y3"/>
<feature type="transmembrane region" description="Helical" evidence="1">
    <location>
        <begin position="203"/>
        <end position="223"/>
    </location>
</feature>
<dbReference type="OMA" id="PFRIFFP"/>
<dbReference type="InterPro" id="IPR010266">
    <property type="entry name" value="NnrS"/>
</dbReference>
<proteinExistence type="predicted"/>
<feature type="transmembrane region" description="Helical" evidence="1">
    <location>
        <begin position="352"/>
        <end position="369"/>
    </location>
</feature>
<dbReference type="Proteomes" id="UP000197003">
    <property type="component" value="Chromosome"/>
</dbReference>
<dbReference type="EMBL" id="CP020946">
    <property type="protein sequence ID" value="ASD63209.1"/>
    <property type="molecule type" value="Genomic_DNA"/>
</dbReference>
<evidence type="ECO:0000313" key="3">
    <source>
        <dbReference type="Proteomes" id="UP000197003"/>
    </source>
</evidence>
<gene>
    <name evidence="2" type="ORF">B9G79_06325</name>
</gene>
<feature type="transmembrane region" description="Helical" evidence="1">
    <location>
        <begin position="258"/>
        <end position="278"/>
    </location>
</feature>
<feature type="transmembrane region" description="Helical" evidence="1">
    <location>
        <begin position="322"/>
        <end position="346"/>
    </location>
</feature>
<dbReference type="OrthoDB" id="5289226at2"/>
<feature type="transmembrane region" description="Helical" evidence="1">
    <location>
        <begin position="98"/>
        <end position="116"/>
    </location>
</feature>
<protein>
    <recommendedName>
        <fullName evidence="4">NnrS family protein</fullName>
    </recommendedName>
</protein>
<sequence length="377" mass="42371">MNTTSMDAYRYFFPAGWVMAVWGVLLWILFPWNLVTYPGLHHPEIMSGGFFLCFVAGFLMTAAPKFTASFGPTKNEQRASLVLIGLLFASLIPGSKTFFYFTVTALFVFLITYMARRFLNRKNNPPDSFLFVGVGLGAGLVGSLTLLLGQFVNVPSELYQLARTFFLQAYVLCLVMGVGSRLIPALLGWAPLPTESSKYTPQIKLYSALAVAFLGSFVLEVLVQPLSGQILRALVMSFIVFKFWKLHHLPQRRAFQSWWLWGSAWMLLLGQWGTVAFLDFRVHLLHVILVSGLGLMTFMIATRVTLSHGKHDMIWEKNSKGLFLGALLMGFAGLTRLSAGFAPHIYQSHLVYAAYTWILGLIVWGWLFLPKMIRVKA</sequence>
<feature type="transmembrane region" description="Helical" evidence="1">
    <location>
        <begin position="45"/>
        <end position="63"/>
    </location>
</feature>